<reference evidence="6 7" key="1">
    <citation type="journal article" date="2010" name="Science">
        <title>Genomic analysis of organismal complexity in the multicellular green alga Volvox carteri.</title>
        <authorList>
            <person name="Prochnik S.E."/>
            <person name="Umen J."/>
            <person name="Nedelcu A.M."/>
            <person name="Hallmann A."/>
            <person name="Miller S.M."/>
            <person name="Nishii I."/>
            <person name="Ferris P."/>
            <person name="Kuo A."/>
            <person name="Mitros T."/>
            <person name="Fritz-Laylin L.K."/>
            <person name="Hellsten U."/>
            <person name="Chapman J."/>
            <person name="Simakov O."/>
            <person name="Rensing S.A."/>
            <person name="Terry A."/>
            <person name="Pangilinan J."/>
            <person name="Kapitonov V."/>
            <person name="Jurka J."/>
            <person name="Salamov A."/>
            <person name="Shapiro H."/>
            <person name="Schmutz J."/>
            <person name="Grimwood J."/>
            <person name="Lindquist E."/>
            <person name="Lucas S."/>
            <person name="Grigoriev I.V."/>
            <person name="Schmitt R."/>
            <person name="Kirk D."/>
            <person name="Rokhsar D.S."/>
        </authorList>
    </citation>
    <scope>NUCLEOTIDE SEQUENCE [LARGE SCALE GENOMIC DNA]</scope>
    <source>
        <strain evidence="7">f. Nagariensis / Eve</strain>
    </source>
</reference>
<keyword evidence="3" id="KW-0496">Mitochondrion</keyword>
<dbReference type="FunCoup" id="D8TRU7">
    <property type="interactions" value="311"/>
</dbReference>
<evidence type="ECO:0000313" key="6">
    <source>
        <dbReference type="EMBL" id="EFJ49830.1"/>
    </source>
</evidence>
<dbReference type="AlphaFoldDB" id="D8TRU7"/>
<sequence>MYGSRVRTATAVVPAAAAAGGSGGGSGAAMSLGDLQLDIPEIDGDIRSLQVEMGAIFNDSGLAATFGRKRQALQALETGLVLVDQSHWGRLRVTGEDRTALLHNQSTADFQRLQPGQCADTTFVTSTARCLDLATALVLPSSILLLVDSREGGEALAARLDKVIFRGDNVMVHDISSRTGQIAVLGPEAEVVLRELAPDVLSGVLSGPPGRHVLVGFRGKPVFVAAVSGLGLSVPGYTLVADEAVAGDLYAAFAAKGAIPMGTDDWEAARIVAGRPTRGSELTEAYSPLEAGLYGAVSLNKGCYIGQETLAKLHLRDGVNRQLWGLRLSGPTSPGAEIYSELSKVGVVTSTCQDADGEWVGVGYLRSRLEGTQIELEGVRVAVAGAPATVTAIPFATRKFSAEAESPAVRAAAVVAATGEEDAASIAARLEEAKRKKAEVQVEKQAATEAKLKAMQERVAAWQAALQQQQQGQQQ</sequence>
<dbReference type="KEGG" id="vcn:VOLCADRAFT_89696"/>
<dbReference type="STRING" id="3068.D8TRU7"/>
<keyword evidence="4" id="KW-0175">Coiled coil</keyword>
<dbReference type="InParanoid" id="D8TRU7"/>
<dbReference type="GO" id="GO:0016226">
    <property type="term" value="P:iron-sulfur cluster assembly"/>
    <property type="evidence" value="ECO:0007669"/>
    <property type="project" value="TreeGrafter"/>
</dbReference>
<comment type="subcellular location">
    <subcellularLocation>
        <location evidence="1">Mitochondrion</location>
    </subcellularLocation>
</comment>
<dbReference type="InterPro" id="IPR006222">
    <property type="entry name" value="GCVT_N"/>
</dbReference>
<dbReference type="Proteomes" id="UP000001058">
    <property type="component" value="Unassembled WGS sequence"/>
</dbReference>
<dbReference type="InterPro" id="IPR045179">
    <property type="entry name" value="YgfZ/GcvT"/>
</dbReference>
<dbReference type="Gene3D" id="3.30.1360.120">
    <property type="entry name" value="Probable tRNA modification gtpase trme, domain 1"/>
    <property type="match status" value="1"/>
</dbReference>
<dbReference type="PANTHER" id="PTHR22602:SF0">
    <property type="entry name" value="TRANSFERASE CAF17, MITOCHONDRIAL-RELATED"/>
    <property type="match status" value="1"/>
</dbReference>
<dbReference type="PANTHER" id="PTHR22602">
    <property type="entry name" value="TRANSFERASE CAF17, MITOCHONDRIAL-RELATED"/>
    <property type="match status" value="1"/>
</dbReference>
<dbReference type="Pfam" id="PF01571">
    <property type="entry name" value="GCV_T"/>
    <property type="match status" value="1"/>
</dbReference>
<evidence type="ECO:0000256" key="3">
    <source>
        <dbReference type="ARBA" id="ARBA00023128"/>
    </source>
</evidence>
<evidence type="ECO:0000256" key="1">
    <source>
        <dbReference type="ARBA" id="ARBA00004173"/>
    </source>
</evidence>
<organism evidence="7">
    <name type="scientific">Volvox carteri f. nagariensis</name>
    <dbReference type="NCBI Taxonomy" id="3068"/>
    <lineage>
        <taxon>Eukaryota</taxon>
        <taxon>Viridiplantae</taxon>
        <taxon>Chlorophyta</taxon>
        <taxon>core chlorophytes</taxon>
        <taxon>Chlorophyceae</taxon>
        <taxon>CS clade</taxon>
        <taxon>Chlamydomonadales</taxon>
        <taxon>Volvocaceae</taxon>
        <taxon>Volvox</taxon>
    </lineage>
</organism>
<gene>
    <name evidence="6" type="ORF">VOLCADRAFT_89696</name>
</gene>
<feature type="coiled-coil region" evidence="4">
    <location>
        <begin position="423"/>
        <end position="472"/>
    </location>
</feature>
<dbReference type="eggNOG" id="KOG2770">
    <property type="taxonomic scope" value="Eukaryota"/>
</dbReference>
<proteinExistence type="predicted"/>
<feature type="domain" description="GCVT N-terminal" evidence="5">
    <location>
        <begin position="69"/>
        <end position="301"/>
    </location>
</feature>
<evidence type="ECO:0000256" key="4">
    <source>
        <dbReference type="SAM" id="Coils"/>
    </source>
</evidence>
<dbReference type="GO" id="GO:0005739">
    <property type="term" value="C:mitochondrion"/>
    <property type="evidence" value="ECO:0007669"/>
    <property type="project" value="UniProtKB-SubCell"/>
</dbReference>
<dbReference type="SUPFAM" id="SSF103025">
    <property type="entry name" value="Folate-binding domain"/>
    <property type="match status" value="1"/>
</dbReference>
<dbReference type="NCBIfam" id="TIGR03317">
    <property type="entry name" value="ygfZ_signature"/>
    <property type="match status" value="1"/>
</dbReference>
<evidence type="ECO:0000313" key="7">
    <source>
        <dbReference type="Proteomes" id="UP000001058"/>
    </source>
</evidence>
<keyword evidence="2" id="KW-0809">Transit peptide</keyword>
<dbReference type="InterPro" id="IPR027266">
    <property type="entry name" value="TrmE/GcvT-like"/>
</dbReference>
<dbReference type="EMBL" id="GL378334">
    <property type="protein sequence ID" value="EFJ49830.1"/>
    <property type="molecule type" value="Genomic_DNA"/>
</dbReference>
<accession>D8TRU7</accession>
<evidence type="ECO:0000256" key="2">
    <source>
        <dbReference type="ARBA" id="ARBA00022946"/>
    </source>
</evidence>
<evidence type="ECO:0000259" key="5">
    <source>
        <dbReference type="Pfam" id="PF01571"/>
    </source>
</evidence>
<dbReference type="GeneID" id="9618507"/>
<keyword evidence="7" id="KW-1185">Reference proteome</keyword>
<dbReference type="OrthoDB" id="191995at2759"/>
<dbReference type="RefSeq" id="XP_002949337.1">
    <property type="nucleotide sequence ID" value="XM_002949291.1"/>
</dbReference>
<name>D8TRU7_VOLCA</name>
<dbReference type="InterPro" id="IPR017703">
    <property type="entry name" value="YgfZ/GCV_T_CS"/>
</dbReference>
<protein>
    <recommendedName>
        <fullName evidence="5">GCVT N-terminal domain-containing protein</fullName>
    </recommendedName>
</protein>